<dbReference type="InterPro" id="IPR011990">
    <property type="entry name" value="TPR-like_helical_dom_sf"/>
</dbReference>
<dbReference type="EMBL" id="LCYI01000062">
    <property type="protein sequence ID" value="KLA22277.1"/>
    <property type="molecule type" value="Genomic_DNA"/>
</dbReference>
<evidence type="ECO:0000313" key="2">
    <source>
        <dbReference type="Proteomes" id="UP000035214"/>
    </source>
</evidence>
<dbReference type="Gene3D" id="1.25.40.10">
    <property type="entry name" value="Tetratricopeptide repeat domain"/>
    <property type="match status" value="1"/>
</dbReference>
<dbReference type="PATRIC" id="fig|1396.428.peg.2578"/>
<dbReference type="AlphaFoldDB" id="A0A0G8EFL0"/>
<dbReference type="RefSeq" id="WP_052760606.1">
    <property type="nucleotide sequence ID" value="NZ_LCYI01000062.1"/>
</dbReference>
<dbReference type="SMART" id="SM00028">
    <property type="entry name" value="TPR"/>
    <property type="match status" value="4"/>
</dbReference>
<comment type="caution">
    <text evidence="1">The sequence shown here is derived from an EMBL/GenBank/DDBJ whole genome shotgun (WGS) entry which is preliminary data.</text>
</comment>
<evidence type="ECO:0000313" key="1">
    <source>
        <dbReference type="EMBL" id="KLA22277.1"/>
    </source>
</evidence>
<protein>
    <submittedName>
        <fullName evidence="1">Uncharacterized protein</fullName>
    </submittedName>
</protein>
<dbReference type="Pfam" id="PF13181">
    <property type="entry name" value="TPR_8"/>
    <property type="match status" value="1"/>
</dbReference>
<dbReference type="Pfam" id="PF13424">
    <property type="entry name" value="TPR_12"/>
    <property type="match status" value="1"/>
</dbReference>
<dbReference type="Proteomes" id="UP000035214">
    <property type="component" value="Unassembled WGS sequence"/>
</dbReference>
<dbReference type="Pfam" id="PF18801">
    <property type="entry name" value="RapH_N"/>
    <property type="match status" value="1"/>
</dbReference>
<dbReference type="InterPro" id="IPR019734">
    <property type="entry name" value="TPR_rpt"/>
</dbReference>
<gene>
    <name evidence="1" type="ORF">B4077_3223</name>
</gene>
<dbReference type="SUPFAM" id="SSF48452">
    <property type="entry name" value="TPR-like"/>
    <property type="match status" value="1"/>
</dbReference>
<name>A0A0G8EFL0_BACCE</name>
<organism evidence="1 2">
    <name type="scientific">Bacillus cereus</name>
    <dbReference type="NCBI Taxonomy" id="1396"/>
    <lineage>
        <taxon>Bacteria</taxon>
        <taxon>Bacillati</taxon>
        <taxon>Bacillota</taxon>
        <taxon>Bacilli</taxon>
        <taxon>Bacillales</taxon>
        <taxon>Bacillaceae</taxon>
        <taxon>Bacillus</taxon>
        <taxon>Bacillus cereus group</taxon>
    </lineage>
</organism>
<proteinExistence type="predicted"/>
<reference evidence="1 2" key="1">
    <citation type="submission" date="2015-04" db="EMBL/GenBank/DDBJ databases">
        <title>Draft Genome Sequences of Eight Spore-Forming Food Isolates of Bacillus cereus Genome sequencing.</title>
        <authorList>
            <person name="Krawcyk A.O."/>
            <person name="de Jong A."/>
            <person name="Eijlander R.T."/>
            <person name="Berendsen E.M."/>
            <person name="Holsappel S."/>
            <person name="Wells-Bennik M."/>
            <person name="Kuipers O.P."/>
        </authorList>
    </citation>
    <scope>NUCLEOTIDE SEQUENCE [LARGE SCALE GENOMIC DNA]</scope>
    <source>
        <strain evidence="1 2">B4077</strain>
    </source>
</reference>
<sequence length="357" mass="41780">MIVAKGNEKITKLMNDWYKAMRSQKLLKAKNLRSDVEKLIDEMEQDQTLLIYYSLLEFRYNLLINNTSGLVKPGEHIEESTTDMLNYYYYLFNAIHAMKIGQYSDAKHFYHKAETLLSLIPDELEHAEFNYQYALFNYYQFQPLNTITYGNKAKEIYSDEVGYEINVASCNNILGLASTSLKQYELAEEYFLSALDIATKQDQTQLTHMIRHNIGLLYSDQNMPQLAINYLSKALEGSCKTMYLLAKEHEKLGNINNAAEYIDKGLQISNAQNNKEYYHHLSILDARLQRIPIDEYEKIVVDGIHYLQEENLWHFVEIYADELANKYYDEGNHLKVSQYFRVGYKAKSEMEKRSALK</sequence>
<accession>A0A0G8EFL0</accession>